<comment type="caution">
    <text evidence="2">The sequence shown here is derived from an EMBL/GenBank/DDBJ whole genome shotgun (WGS) entry which is preliminary data.</text>
</comment>
<evidence type="ECO:0000259" key="1">
    <source>
        <dbReference type="Pfam" id="PF18796"/>
    </source>
</evidence>
<name>A0A2W0CLJ8_9BACL</name>
<dbReference type="Proteomes" id="UP000247459">
    <property type="component" value="Unassembled WGS sequence"/>
</dbReference>
<reference evidence="2 3" key="1">
    <citation type="submission" date="2018-01" db="EMBL/GenBank/DDBJ databases">
        <title>Genome sequence of the PGP bacterium Paenibacillus illinoisensis E3.</title>
        <authorList>
            <person name="Rolli E."/>
            <person name="Marasco R."/>
            <person name="Bessem C."/>
            <person name="Michoud G."/>
            <person name="Gaiarsa S."/>
            <person name="Borin S."/>
            <person name="Daffonchio D."/>
        </authorList>
    </citation>
    <scope>NUCLEOTIDE SEQUENCE [LARGE SCALE GENOMIC DNA]</scope>
    <source>
        <strain evidence="2 3">E3</strain>
    </source>
</reference>
<feature type="domain" description="Large polyvalent protein-associated" evidence="1">
    <location>
        <begin position="486"/>
        <end position="556"/>
    </location>
</feature>
<evidence type="ECO:0000313" key="3">
    <source>
        <dbReference type="Proteomes" id="UP000247459"/>
    </source>
</evidence>
<accession>A0A2W0CLJ8</accession>
<dbReference type="Pfam" id="PF18796">
    <property type="entry name" value="LPD1"/>
    <property type="match status" value="1"/>
</dbReference>
<evidence type="ECO:0000313" key="2">
    <source>
        <dbReference type="EMBL" id="PYY30942.1"/>
    </source>
</evidence>
<dbReference type="EMBL" id="PRLG01000003">
    <property type="protein sequence ID" value="PYY30942.1"/>
    <property type="molecule type" value="Genomic_DNA"/>
</dbReference>
<organism evidence="2 3">
    <name type="scientific">Paenibacillus illinoisensis</name>
    <dbReference type="NCBI Taxonomy" id="59845"/>
    <lineage>
        <taxon>Bacteria</taxon>
        <taxon>Bacillati</taxon>
        <taxon>Bacillota</taxon>
        <taxon>Bacilli</taxon>
        <taxon>Bacillales</taxon>
        <taxon>Paenibacillaceae</taxon>
        <taxon>Paenibacillus</taxon>
    </lineage>
</organism>
<sequence>MTQYSLFDYSISQDISTPEVAKRSIGSTPKGSKKTSRKIYVHDVGEELKGAKKHLNQQSGIDWTTIEEDPTIAYQKISKNELLKDWEVKDLKSDGFCSEAAYAIKLIWAKVCQRPEDTPQQRTDFIRAVETLRTLLSDARDKERLTEAIKQITEAVYHAKLATYAHQIQEKPELVNYRFWLALGDRFKTWILGNRTKRPAYISLIQKAFHTDQGKDWNWLKSGGEKRTQRRETKVKWERLVPEEVVRQSNQESGVRRPEDLVELFGFRGIQFGQWVQDVAGRYHVLCCGHALTDLVTILDLPLKAASFYGLLGLAFGARGSGAASAHYEPGNNIMNITKIRGGGSLCHEWAHALDFNLYSVSHRYTNGRRLSLSGNVPGSHLPHDVGRAFQELMNEIKEGEGLKQVVVPDPLPREQHGYRARVAELLKQHNYNIDATMMALKQSNYRIKPRMWNDIGLMYCNMLKREGMEVPSTFGIPTDESNFLLDARERGPYWRREHELFARAFESWIEDELNEKGMNNSYLVSGTRFGGPYPTHEERQNINDAFRNWWQTLHRSGILHDDQHWNR</sequence>
<dbReference type="InterPro" id="IPR041047">
    <property type="entry name" value="LPD1"/>
</dbReference>
<proteinExistence type="predicted"/>
<gene>
    <name evidence="2" type="ORF">PIL02S_00489</name>
</gene>
<dbReference type="AlphaFoldDB" id="A0A2W0CLJ8"/>
<protein>
    <recommendedName>
        <fullName evidence="1">Large polyvalent protein-associated domain-containing protein</fullName>
    </recommendedName>
</protein>
<dbReference type="RefSeq" id="WP_258377534.1">
    <property type="nucleotide sequence ID" value="NZ_PRLG01000003.1"/>
</dbReference>